<dbReference type="Pfam" id="PF22669">
    <property type="entry name" value="Exo_endo_phos2"/>
    <property type="match status" value="2"/>
</dbReference>
<dbReference type="STRING" id="1081108.A0A162N5K7"/>
<evidence type="ECO:0000256" key="1">
    <source>
        <dbReference type="SAM" id="MobiDB-lite"/>
    </source>
</evidence>
<evidence type="ECO:0000259" key="2">
    <source>
        <dbReference type="SMART" id="SM00128"/>
    </source>
</evidence>
<dbReference type="OrthoDB" id="7862313at2759"/>
<keyword evidence="4" id="KW-1185">Reference proteome</keyword>
<dbReference type="InterPro" id="IPR046985">
    <property type="entry name" value="IP5"/>
</dbReference>
<sequence length="970" mass="106635">MQTARDSSVRSEASEGGDAPLSTPHSLAHALTLRRSEYMGQRNLRVKIGSWNTAGCPGTDKDIGSWFFRDEGLTNDFAKLVVSANPDDPKAAGDAIDLYVLGLQEVVDLNTTKEYVNRVYTESNSQITKWRSAVEAAIPAGYEFVSAEQMIGLLTLVYASSEVAKHVSNVSTQQIGTGLLGYFGNKGAVATRIVIGETTRMVFINSHLASGAGSSYVDRRCWDVAQIASKIQFDPVVNNGVVEDTGARFGDEDFTFWLGDLNFRLGSLPGDDIRRILTLHTRGEYDTSSDKPPQPLDGDPIIVMKDSESDDDAITFSTVNHSREQSFDSETSLPDPDDFPEDPSQDPASLQATLDSLLPHDQLRQVIAGRKAFHDGWKEGPITFLPTYKYDVGTVALFDSSEKRRAPSWCDRILYRTREYKQEFEKRVMDEEAAKKKDEEMKSRGIDADEDVLFSYDPEEDGEEQEPESSADTGYAYDVYDENEAQGEPETAAIDRVRLELYTSYQRILSSDHKPLASIFTLTCDCVIPEEKAKVHAEVARQLDRAENEGRPVITLVLEGDATQDANMVDMGHLSFLAIKSSSMTIANTGGVPASFSFMERPAMDDSDDGIQSHGWLKTSFTKSDGSGEVIGPNVMLEPGETVTAILEGQVSSIPFLRALNDGHASTEEVLVLRVDKGRDHFITVRGQWLPSCFGRSIDELIRVPEGGIRKFLQDRNIRGAIPYDSDVHCSAPRELFKLTEAIQMLAERCIADAAMLEDMSLPGEAGWPFDAGGYSLGAEEKEAVQARVIAALDTDGPSVTEVLPVELPSSHKLELLSSVLLLFLASLTDGLVTAQMCARLATTFPSSLGALPQSAWADTKMKILDVLSAAPNHNIAFVFLTSTLARVARELTPATAESRTQGLQRRLSFRKGSETDAAAKKRKARERRYAEIMAPLAFRSGSGEGSKDRAARERERTMLELFLSLELQD</sequence>
<feature type="domain" description="Inositol polyphosphate-related phosphatase" evidence="2">
    <location>
        <begin position="42"/>
        <end position="438"/>
    </location>
</feature>
<dbReference type="Pfam" id="PF21310">
    <property type="entry name" value="OCRL-like_ASH"/>
    <property type="match status" value="1"/>
</dbReference>
<dbReference type="GO" id="GO:0004439">
    <property type="term" value="F:phosphatidylinositol-4,5-bisphosphate 5-phosphatase activity"/>
    <property type="evidence" value="ECO:0007669"/>
    <property type="project" value="TreeGrafter"/>
</dbReference>
<dbReference type="AlphaFoldDB" id="A0A162N5K7"/>
<comment type="caution">
    <text evidence="3">The sequence shown here is derived from an EMBL/GenBank/DDBJ whole genome shotgun (WGS) entry which is preliminary data.</text>
</comment>
<dbReference type="PANTHER" id="PTHR11200:SF300">
    <property type="entry name" value="TYPE II INOSITOL 1,4,5-TRISPHOSPHATE 5-PHOSPHATASE"/>
    <property type="match status" value="1"/>
</dbReference>
<dbReference type="InterPro" id="IPR000300">
    <property type="entry name" value="IPPc"/>
</dbReference>
<dbReference type="SMART" id="SM00128">
    <property type="entry name" value="IPPc"/>
    <property type="match status" value="1"/>
</dbReference>
<dbReference type="Proteomes" id="UP000076881">
    <property type="component" value="Unassembled WGS sequence"/>
</dbReference>
<dbReference type="InterPro" id="IPR048869">
    <property type="entry name" value="OCRL-1_2_ASH"/>
</dbReference>
<reference evidence="3 4" key="1">
    <citation type="journal article" date="2016" name="Genome Biol. Evol.">
        <title>Divergent and convergent evolution of fungal pathogenicity.</title>
        <authorList>
            <person name="Shang Y."/>
            <person name="Xiao G."/>
            <person name="Zheng P."/>
            <person name="Cen K."/>
            <person name="Zhan S."/>
            <person name="Wang C."/>
        </authorList>
    </citation>
    <scope>NUCLEOTIDE SEQUENCE [LARGE SCALE GENOMIC DNA]</scope>
    <source>
        <strain evidence="3 4">RCEF 1005</strain>
    </source>
</reference>
<evidence type="ECO:0000313" key="3">
    <source>
        <dbReference type="EMBL" id="OAA75899.1"/>
    </source>
</evidence>
<gene>
    <name evidence="3" type="ORF">LEL_05583</name>
</gene>
<name>A0A162N5K7_CORDF</name>
<dbReference type="EMBL" id="AZHF01000004">
    <property type="protein sequence ID" value="OAA75899.1"/>
    <property type="molecule type" value="Genomic_DNA"/>
</dbReference>
<feature type="region of interest" description="Disordered" evidence="1">
    <location>
        <begin position="1"/>
        <end position="24"/>
    </location>
</feature>
<dbReference type="GO" id="GO:0046856">
    <property type="term" value="P:phosphatidylinositol dephosphorylation"/>
    <property type="evidence" value="ECO:0007669"/>
    <property type="project" value="InterPro"/>
</dbReference>
<proteinExistence type="predicted"/>
<dbReference type="PANTHER" id="PTHR11200">
    <property type="entry name" value="INOSITOL 5-PHOSPHATASE"/>
    <property type="match status" value="1"/>
</dbReference>
<organism evidence="3 4">
    <name type="scientific">Akanthomyces lecanii RCEF 1005</name>
    <dbReference type="NCBI Taxonomy" id="1081108"/>
    <lineage>
        <taxon>Eukaryota</taxon>
        <taxon>Fungi</taxon>
        <taxon>Dikarya</taxon>
        <taxon>Ascomycota</taxon>
        <taxon>Pezizomycotina</taxon>
        <taxon>Sordariomycetes</taxon>
        <taxon>Hypocreomycetidae</taxon>
        <taxon>Hypocreales</taxon>
        <taxon>Cordycipitaceae</taxon>
        <taxon>Akanthomyces</taxon>
        <taxon>Cordyceps confragosa</taxon>
    </lineage>
</organism>
<feature type="compositionally biased region" description="Acidic residues" evidence="1">
    <location>
        <begin position="335"/>
        <end position="344"/>
    </location>
</feature>
<dbReference type="InterPro" id="IPR013783">
    <property type="entry name" value="Ig-like_fold"/>
</dbReference>
<dbReference type="Gene3D" id="2.60.40.10">
    <property type="entry name" value="Immunoglobulins"/>
    <property type="match status" value="1"/>
</dbReference>
<protein>
    <submittedName>
        <fullName evidence="3">Phosphatase family protein</fullName>
    </submittedName>
</protein>
<feature type="region of interest" description="Disordered" evidence="1">
    <location>
        <begin position="319"/>
        <end position="349"/>
    </location>
</feature>
<evidence type="ECO:0000313" key="4">
    <source>
        <dbReference type="Proteomes" id="UP000076881"/>
    </source>
</evidence>
<dbReference type="InterPro" id="IPR036691">
    <property type="entry name" value="Endo/exonu/phosph_ase_sf"/>
</dbReference>
<dbReference type="Gene3D" id="3.60.10.10">
    <property type="entry name" value="Endonuclease/exonuclease/phosphatase"/>
    <property type="match status" value="1"/>
</dbReference>
<dbReference type="SUPFAM" id="SSF56219">
    <property type="entry name" value="DNase I-like"/>
    <property type="match status" value="1"/>
</dbReference>
<accession>A0A162N5K7</accession>